<evidence type="ECO:0000256" key="1">
    <source>
        <dbReference type="SAM" id="Phobius"/>
    </source>
</evidence>
<reference evidence="2 3" key="1">
    <citation type="submission" date="2019-05" db="EMBL/GenBank/DDBJ databases">
        <authorList>
            <person name="Qu J.-H."/>
        </authorList>
    </citation>
    <scope>NUCLEOTIDE SEQUENCE [LARGE SCALE GENOMIC DNA]</scope>
    <source>
        <strain evidence="2 3">NS28</strain>
    </source>
</reference>
<dbReference type="OrthoDB" id="848790at2"/>
<evidence type="ECO:0000313" key="3">
    <source>
        <dbReference type="Proteomes" id="UP000323994"/>
    </source>
</evidence>
<accession>A0A5M8QX01</accession>
<feature type="transmembrane region" description="Helical" evidence="1">
    <location>
        <begin position="147"/>
        <end position="168"/>
    </location>
</feature>
<organism evidence="2 3">
    <name type="scientific">Dyadobacter flavalbus</name>
    <dbReference type="NCBI Taxonomy" id="2579942"/>
    <lineage>
        <taxon>Bacteria</taxon>
        <taxon>Pseudomonadati</taxon>
        <taxon>Bacteroidota</taxon>
        <taxon>Cytophagia</taxon>
        <taxon>Cytophagales</taxon>
        <taxon>Spirosomataceae</taxon>
        <taxon>Dyadobacter</taxon>
    </lineage>
</organism>
<name>A0A5M8QX01_9BACT</name>
<keyword evidence="3" id="KW-1185">Reference proteome</keyword>
<sequence length="292" mass="33572">MLILLLFLQLASYGQKPSGIFLTDSVEVGKPVYFSLSIRHKPDTEVFFPDTSYNFSPFEIISKTSFVSSTNEKGTLDSAVYHLVSFDVSNVQSLRMPVYIFNKKDCTAVFTEPDSLFLIRSNVFEKTEKPVLVAETGLLPLSSQFNFSVLIGSVALIIGFIGSIYWVFGQDIYKQWQLIKLQRRHLEYLRSFNRLMRNAREKNNIKDAEKAIIVWKNYLERLEKKPFATYTTREIVDNMPDDALAEALKNMDGIIYGQVISKNMHTYLEVLKAGATRIYQNKRRFILDSPVI</sequence>
<proteinExistence type="predicted"/>
<dbReference type="Proteomes" id="UP000323994">
    <property type="component" value="Unassembled WGS sequence"/>
</dbReference>
<dbReference type="AlphaFoldDB" id="A0A5M8QX01"/>
<gene>
    <name evidence="2" type="ORF">FEM33_05370</name>
</gene>
<keyword evidence="1" id="KW-1133">Transmembrane helix</keyword>
<dbReference type="EMBL" id="VBSN01000027">
    <property type="protein sequence ID" value="KAA6440797.1"/>
    <property type="molecule type" value="Genomic_DNA"/>
</dbReference>
<evidence type="ECO:0000313" key="2">
    <source>
        <dbReference type="EMBL" id="KAA6440797.1"/>
    </source>
</evidence>
<protein>
    <submittedName>
        <fullName evidence="2">Uncharacterized protein</fullName>
    </submittedName>
</protein>
<keyword evidence="1" id="KW-0812">Transmembrane</keyword>
<comment type="caution">
    <text evidence="2">The sequence shown here is derived from an EMBL/GenBank/DDBJ whole genome shotgun (WGS) entry which is preliminary data.</text>
</comment>
<keyword evidence="1" id="KW-0472">Membrane</keyword>